<gene>
    <name evidence="1" type="ORF">JTE90_013247</name>
</gene>
<accession>A0AAV6VCX3</accession>
<proteinExistence type="predicted"/>
<keyword evidence="2" id="KW-1185">Reference proteome</keyword>
<sequence length="88" mass="9368">MNTRGEASGPDPRISQCLTALHVPKAPSCLHSSAVFGAGVAIEPRSVVPENNFFWRAPPVGRPGTSAVKNRAITDALLNEKQNKTETT</sequence>
<protein>
    <submittedName>
        <fullName evidence="1">Uncharacterized protein</fullName>
    </submittedName>
</protein>
<dbReference type="EMBL" id="JAFNEN010000102">
    <property type="protein sequence ID" value="KAG8194494.1"/>
    <property type="molecule type" value="Genomic_DNA"/>
</dbReference>
<reference evidence="1 2" key="1">
    <citation type="journal article" date="2022" name="Nat. Ecol. Evol.">
        <title>A masculinizing supergene underlies an exaggerated male reproductive morph in a spider.</title>
        <authorList>
            <person name="Hendrickx F."/>
            <person name="De Corte Z."/>
            <person name="Sonet G."/>
            <person name="Van Belleghem S.M."/>
            <person name="Kostlbacher S."/>
            <person name="Vangestel C."/>
        </authorList>
    </citation>
    <scope>NUCLEOTIDE SEQUENCE [LARGE SCALE GENOMIC DNA]</scope>
    <source>
        <strain evidence="1">W744_W776</strain>
    </source>
</reference>
<evidence type="ECO:0000313" key="2">
    <source>
        <dbReference type="Proteomes" id="UP000827092"/>
    </source>
</evidence>
<comment type="caution">
    <text evidence="1">The sequence shown here is derived from an EMBL/GenBank/DDBJ whole genome shotgun (WGS) entry which is preliminary data.</text>
</comment>
<dbReference type="Proteomes" id="UP000827092">
    <property type="component" value="Unassembled WGS sequence"/>
</dbReference>
<name>A0AAV6VCX3_9ARAC</name>
<dbReference type="AlphaFoldDB" id="A0AAV6VCX3"/>
<organism evidence="1 2">
    <name type="scientific">Oedothorax gibbosus</name>
    <dbReference type="NCBI Taxonomy" id="931172"/>
    <lineage>
        <taxon>Eukaryota</taxon>
        <taxon>Metazoa</taxon>
        <taxon>Ecdysozoa</taxon>
        <taxon>Arthropoda</taxon>
        <taxon>Chelicerata</taxon>
        <taxon>Arachnida</taxon>
        <taxon>Araneae</taxon>
        <taxon>Araneomorphae</taxon>
        <taxon>Entelegynae</taxon>
        <taxon>Araneoidea</taxon>
        <taxon>Linyphiidae</taxon>
        <taxon>Erigoninae</taxon>
        <taxon>Oedothorax</taxon>
    </lineage>
</organism>
<evidence type="ECO:0000313" key="1">
    <source>
        <dbReference type="EMBL" id="KAG8194494.1"/>
    </source>
</evidence>